<dbReference type="EMBL" id="CAJOBC010012211">
    <property type="protein sequence ID" value="CAF4011296.1"/>
    <property type="molecule type" value="Genomic_DNA"/>
</dbReference>
<dbReference type="PANTHER" id="PTHR24252">
    <property type="entry name" value="ACROSIN-RELATED"/>
    <property type="match status" value="1"/>
</dbReference>
<gene>
    <name evidence="8" type="ORF">GPM918_LOCUS25871</name>
    <name evidence="9" type="ORF">SRO942_LOCUS25932</name>
</gene>
<dbReference type="InterPro" id="IPR043504">
    <property type="entry name" value="Peptidase_S1_PA_chymotrypsin"/>
</dbReference>
<dbReference type="GO" id="GO:0004252">
    <property type="term" value="F:serine-type endopeptidase activity"/>
    <property type="evidence" value="ECO:0007669"/>
    <property type="project" value="InterPro"/>
</dbReference>
<dbReference type="InterPro" id="IPR033116">
    <property type="entry name" value="TRYPSIN_SER"/>
</dbReference>
<dbReference type="PROSITE" id="PS50240">
    <property type="entry name" value="TRYPSIN_DOM"/>
    <property type="match status" value="2"/>
</dbReference>
<evidence type="ECO:0000256" key="2">
    <source>
        <dbReference type="ARBA" id="ARBA00022801"/>
    </source>
</evidence>
<dbReference type="OrthoDB" id="10061449at2759"/>
<dbReference type="FunFam" id="2.40.10.10:FF:000003">
    <property type="entry name" value="Transmembrane serine protease 3"/>
    <property type="match status" value="1"/>
</dbReference>
<dbReference type="EMBL" id="CAJNOQ010010196">
    <property type="protein sequence ID" value="CAF1245510.1"/>
    <property type="molecule type" value="Genomic_DNA"/>
</dbReference>
<dbReference type="InterPro" id="IPR001314">
    <property type="entry name" value="Peptidase_S1A"/>
</dbReference>
<accession>A0A814ZNZ0</accession>
<dbReference type="InterPro" id="IPR018114">
    <property type="entry name" value="TRYPSIN_HIS"/>
</dbReference>
<dbReference type="InterPro" id="IPR009003">
    <property type="entry name" value="Peptidase_S1_PA"/>
</dbReference>
<feature type="domain" description="Peptidase S1" evidence="7">
    <location>
        <begin position="331"/>
        <end position="535"/>
    </location>
</feature>
<evidence type="ECO:0000256" key="1">
    <source>
        <dbReference type="ARBA" id="ARBA00022670"/>
    </source>
</evidence>
<dbReference type="PROSITE" id="PS00134">
    <property type="entry name" value="TRYPSIN_HIS"/>
    <property type="match status" value="2"/>
</dbReference>
<evidence type="ECO:0000256" key="3">
    <source>
        <dbReference type="ARBA" id="ARBA00022825"/>
    </source>
</evidence>
<dbReference type="FunFam" id="2.40.10.10:FF:000073">
    <property type="entry name" value="Trypsin alpha"/>
    <property type="match status" value="1"/>
</dbReference>
<dbReference type="SUPFAM" id="SSF50494">
    <property type="entry name" value="Trypsin-like serine proteases"/>
    <property type="match status" value="2"/>
</dbReference>
<reference evidence="8" key="1">
    <citation type="submission" date="2021-02" db="EMBL/GenBank/DDBJ databases">
        <authorList>
            <person name="Nowell W R."/>
        </authorList>
    </citation>
    <scope>NUCLEOTIDE SEQUENCE</scope>
</reference>
<sequence>MFFILFVYLLHLISLCITQPTSYTCDPLSSCGCSKERAVLSKIVGGEPAVPHSWGWIVSFRRYLDHKCGGAVLNENYVITAAHCIDDINTIISNTVSVGKHQLSRSGQIRSISKVFVHPYYKKSTFENDIAVLQLSSPLNLSDPLVSKICLPNLTETTSFDVPEYPRVNSSLVVVGWGRLLFRNDSLPDILQQVTVRAISKNHHMCSESIQNPEIQFCAGIDNGGKDSCQGDSGGPLMLFSNNRWELVGIVSFGNECALPNHAGIYTRVAAYQNWIKNILEKGIDVLDTTTPISILKTTTTNSYPINSKIYKCNSSAQCGCSKNWAVLSKIVGGEIARPNTWGWIASIRRNSLHICGGSILNKNYVITAAHCLNFDVLRQGSVSVGTERLSQPGQVQSFSEVFIHPNYDHRLLQNDIAILKLSSPLDFSNSVISNVCLPNIDKSFLRREEYPDVGSTVVSIGWGTLYSNASKASDTLQQVTVSTVAKTHWTCSGSITNPEIQFCAGVNGGGKGTSFSVYSDSTNIQQNRKTIFAF</sequence>
<dbReference type="Proteomes" id="UP000663829">
    <property type="component" value="Unassembled WGS sequence"/>
</dbReference>
<comment type="caution">
    <text evidence="8">The sequence shown here is derived from an EMBL/GenBank/DDBJ whole genome shotgun (WGS) entry which is preliminary data.</text>
</comment>
<keyword evidence="3 5" id="KW-0720">Serine protease</keyword>
<evidence type="ECO:0000256" key="6">
    <source>
        <dbReference type="SAM" id="SignalP"/>
    </source>
</evidence>
<keyword evidence="4" id="KW-1015">Disulfide bond</keyword>
<keyword evidence="2 5" id="KW-0378">Hydrolase</keyword>
<dbReference type="PROSITE" id="PS00135">
    <property type="entry name" value="TRYPSIN_SER"/>
    <property type="match status" value="1"/>
</dbReference>
<dbReference type="PRINTS" id="PR00722">
    <property type="entry name" value="CHYMOTRYPSIN"/>
</dbReference>
<dbReference type="CDD" id="cd00190">
    <property type="entry name" value="Tryp_SPc"/>
    <property type="match status" value="2"/>
</dbReference>
<dbReference type="GO" id="GO:0006508">
    <property type="term" value="P:proteolysis"/>
    <property type="evidence" value="ECO:0007669"/>
    <property type="project" value="UniProtKB-KW"/>
</dbReference>
<dbReference type="PANTHER" id="PTHR24252:SF7">
    <property type="entry name" value="HYALIN"/>
    <property type="match status" value="1"/>
</dbReference>
<name>A0A814ZNZ0_9BILA</name>
<keyword evidence="6" id="KW-0732">Signal</keyword>
<keyword evidence="10" id="KW-1185">Reference proteome</keyword>
<evidence type="ECO:0000313" key="9">
    <source>
        <dbReference type="EMBL" id="CAF4011296.1"/>
    </source>
</evidence>
<dbReference type="AlphaFoldDB" id="A0A814ZNZ0"/>
<evidence type="ECO:0000256" key="4">
    <source>
        <dbReference type="ARBA" id="ARBA00023157"/>
    </source>
</evidence>
<keyword evidence="1 5" id="KW-0645">Protease</keyword>
<dbReference type="Pfam" id="PF00089">
    <property type="entry name" value="Trypsin"/>
    <property type="match status" value="2"/>
</dbReference>
<dbReference type="Proteomes" id="UP000681722">
    <property type="component" value="Unassembled WGS sequence"/>
</dbReference>
<feature type="signal peptide" evidence="6">
    <location>
        <begin position="1"/>
        <end position="18"/>
    </location>
</feature>
<evidence type="ECO:0000313" key="10">
    <source>
        <dbReference type="Proteomes" id="UP000663829"/>
    </source>
</evidence>
<feature type="chain" id="PRO_5036226728" description="Peptidase S1 domain-containing protein" evidence="6">
    <location>
        <begin position="19"/>
        <end position="535"/>
    </location>
</feature>
<evidence type="ECO:0000259" key="7">
    <source>
        <dbReference type="PROSITE" id="PS50240"/>
    </source>
</evidence>
<evidence type="ECO:0000256" key="5">
    <source>
        <dbReference type="RuleBase" id="RU363034"/>
    </source>
</evidence>
<dbReference type="Gene3D" id="2.40.10.10">
    <property type="entry name" value="Trypsin-like serine proteases"/>
    <property type="match status" value="2"/>
</dbReference>
<evidence type="ECO:0000313" key="8">
    <source>
        <dbReference type="EMBL" id="CAF1245510.1"/>
    </source>
</evidence>
<organism evidence="8 10">
    <name type="scientific">Didymodactylos carnosus</name>
    <dbReference type="NCBI Taxonomy" id="1234261"/>
    <lineage>
        <taxon>Eukaryota</taxon>
        <taxon>Metazoa</taxon>
        <taxon>Spiralia</taxon>
        <taxon>Gnathifera</taxon>
        <taxon>Rotifera</taxon>
        <taxon>Eurotatoria</taxon>
        <taxon>Bdelloidea</taxon>
        <taxon>Philodinida</taxon>
        <taxon>Philodinidae</taxon>
        <taxon>Didymodactylos</taxon>
    </lineage>
</organism>
<protein>
    <recommendedName>
        <fullName evidence="7">Peptidase S1 domain-containing protein</fullName>
    </recommendedName>
</protein>
<feature type="domain" description="Peptidase S1" evidence="7">
    <location>
        <begin position="43"/>
        <end position="281"/>
    </location>
</feature>
<dbReference type="SMART" id="SM00020">
    <property type="entry name" value="Tryp_SPc"/>
    <property type="match status" value="2"/>
</dbReference>
<proteinExistence type="predicted"/>
<dbReference type="InterPro" id="IPR001254">
    <property type="entry name" value="Trypsin_dom"/>
</dbReference>